<reference evidence="15" key="1">
    <citation type="submission" date="2012-02" db="EMBL/GenBank/DDBJ databases">
        <title>Complete sequence of Desulfitobacterium dichloroeliminans LMG P-21439.</title>
        <authorList>
            <person name="Lucas S."/>
            <person name="Han J."/>
            <person name="Lapidus A."/>
            <person name="Cheng J.-F."/>
            <person name="Goodwin L."/>
            <person name="Pitluck S."/>
            <person name="Peters L."/>
            <person name="Ovchinnikova G."/>
            <person name="Teshima H."/>
            <person name="Detter J.C."/>
            <person name="Han C."/>
            <person name="Tapia R."/>
            <person name="Land M."/>
            <person name="Hauser L."/>
            <person name="Kyrpides N."/>
            <person name="Ivanova N."/>
            <person name="Pagani I."/>
            <person name="Kruse T."/>
            <person name="de Vos W.M."/>
            <person name="Boon N."/>
            <person name="Smidt H."/>
            <person name="Woyke T."/>
        </authorList>
    </citation>
    <scope>NUCLEOTIDE SEQUENCE [LARGE SCALE GENOMIC DNA]</scope>
    <source>
        <strain evidence="15">LMG P-21439 / DCA1</strain>
    </source>
</reference>
<keyword evidence="3" id="KW-0444">Lipid biosynthesis</keyword>
<keyword evidence="6" id="KW-0547">Nucleotide-binding</keyword>
<sequence length="304" mass="33281">MASESPKEICEVNGKKLRLIYNPYAGRRRLVNELDTAIRIFQEGGYEVSVHRTKSPMDIEYVASQSMDVECLVVAGGDGSIHQAVNGLMKIPPQQRPIVGILPVGTANDLACGLRLPKRISNACEVIVQGSTLDIDLGQANDRYFINVFSAGLLTDVSPKVDVRIKNRLGQLAYYLKGIETLPTYRPFMVEYELDGESSSVEAMLLLAVNGISVGGFKQLVPKASLIDGKLDVIIVRDSGWPDTMRMLLHLVGGGKVGSDQIIQFQTSSLKVITERSVFSDLDGEWGPDSPWEIKMGPKLTVLC</sequence>
<dbReference type="GO" id="GO:0046872">
    <property type="term" value="F:metal ion binding"/>
    <property type="evidence" value="ECO:0007669"/>
    <property type="project" value="UniProtKB-KW"/>
</dbReference>
<dbReference type="GO" id="GO:0005524">
    <property type="term" value="F:ATP binding"/>
    <property type="evidence" value="ECO:0007669"/>
    <property type="project" value="UniProtKB-KW"/>
</dbReference>
<dbReference type="KEGG" id="ddl:Desdi_1581"/>
<evidence type="ECO:0000256" key="11">
    <source>
        <dbReference type="ARBA" id="ARBA00023209"/>
    </source>
</evidence>
<evidence type="ECO:0000313" key="15">
    <source>
        <dbReference type="Proteomes" id="UP000010797"/>
    </source>
</evidence>
<evidence type="ECO:0000256" key="10">
    <source>
        <dbReference type="ARBA" id="ARBA00023098"/>
    </source>
</evidence>
<evidence type="ECO:0000256" key="9">
    <source>
        <dbReference type="ARBA" id="ARBA00022842"/>
    </source>
</evidence>
<dbReference type="PANTHER" id="PTHR12358:SF106">
    <property type="entry name" value="LIPID KINASE YEGS"/>
    <property type="match status" value="1"/>
</dbReference>
<proteinExistence type="inferred from homology"/>
<evidence type="ECO:0000256" key="3">
    <source>
        <dbReference type="ARBA" id="ARBA00022516"/>
    </source>
</evidence>
<dbReference type="PANTHER" id="PTHR12358">
    <property type="entry name" value="SPHINGOSINE KINASE"/>
    <property type="match status" value="1"/>
</dbReference>
<dbReference type="EMBL" id="CP003344">
    <property type="protein sequence ID" value="AGA69074.1"/>
    <property type="molecule type" value="Genomic_DNA"/>
</dbReference>
<gene>
    <name evidence="14" type="ordered locus">Desdi_1581</name>
</gene>
<feature type="domain" description="DAGKc" evidence="13">
    <location>
        <begin position="12"/>
        <end position="144"/>
    </location>
</feature>
<keyword evidence="4 14" id="KW-0808">Transferase</keyword>
<keyword evidence="12" id="KW-1208">Phospholipid metabolism</keyword>
<evidence type="ECO:0000256" key="7">
    <source>
        <dbReference type="ARBA" id="ARBA00022777"/>
    </source>
</evidence>
<name>L0F5I6_DESDL</name>
<dbReference type="Gene3D" id="3.40.50.10330">
    <property type="entry name" value="Probable inorganic polyphosphate/atp-NAD kinase, domain 1"/>
    <property type="match status" value="1"/>
</dbReference>
<dbReference type="GO" id="GO:0004143">
    <property type="term" value="F:ATP-dependent diacylglycerol kinase activity"/>
    <property type="evidence" value="ECO:0007669"/>
    <property type="project" value="TreeGrafter"/>
</dbReference>
<dbReference type="InterPro" id="IPR045540">
    <property type="entry name" value="YegS/DAGK_C"/>
</dbReference>
<dbReference type="Proteomes" id="UP000010797">
    <property type="component" value="Chromosome"/>
</dbReference>
<dbReference type="GO" id="GO:0008654">
    <property type="term" value="P:phospholipid biosynthetic process"/>
    <property type="evidence" value="ECO:0007669"/>
    <property type="project" value="UniProtKB-KW"/>
</dbReference>
<protein>
    <recommendedName>
        <fullName evidence="13">DAGKc domain-containing protein</fullName>
    </recommendedName>
</protein>
<keyword evidence="8" id="KW-0067">ATP-binding</keyword>
<dbReference type="STRING" id="871963.Desdi_1581"/>
<evidence type="ECO:0000256" key="4">
    <source>
        <dbReference type="ARBA" id="ARBA00022679"/>
    </source>
</evidence>
<dbReference type="GO" id="GO:0005886">
    <property type="term" value="C:plasma membrane"/>
    <property type="evidence" value="ECO:0007669"/>
    <property type="project" value="TreeGrafter"/>
</dbReference>
<evidence type="ECO:0000256" key="12">
    <source>
        <dbReference type="ARBA" id="ARBA00023264"/>
    </source>
</evidence>
<dbReference type="InterPro" id="IPR005218">
    <property type="entry name" value="Diacylglycerol/lipid_kinase"/>
</dbReference>
<comment type="similarity">
    <text evidence="2">Belongs to the diacylglycerol/lipid kinase family.</text>
</comment>
<dbReference type="PROSITE" id="PS50146">
    <property type="entry name" value="DAGK"/>
    <property type="match status" value="1"/>
</dbReference>
<keyword evidence="10" id="KW-0443">Lipid metabolism</keyword>
<accession>L0F5I6</accession>
<evidence type="ECO:0000256" key="5">
    <source>
        <dbReference type="ARBA" id="ARBA00022723"/>
    </source>
</evidence>
<evidence type="ECO:0000256" key="6">
    <source>
        <dbReference type="ARBA" id="ARBA00022741"/>
    </source>
</evidence>
<dbReference type="InterPro" id="IPR017438">
    <property type="entry name" value="ATP-NAD_kinase_N"/>
</dbReference>
<dbReference type="Pfam" id="PF19279">
    <property type="entry name" value="YegS_C"/>
    <property type="match status" value="1"/>
</dbReference>
<keyword evidence="5" id="KW-0479">Metal-binding</keyword>
<evidence type="ECO:0000256" key="2">
    <source>
        <dbReference type="ARBA" id="ARBA00005983"/>
    </source>
</evidence>
<dbReference type="Gene3D" id="2.60.200.40">
    <property type="match status" value="1"/>
</dbReference>
<keyword evidence="11" id="KW-0594">Phospholipid biosynthesis</keyword>
<dbReference type="AlphaFoldDB" id="L0F5I6"/>
<dbReference type="InterPro" id="IPR050187">
    <property type="entry name" value="Lipid_Phosphate_FormReg"/>
</dbReference>
<evidence type="ECO:0000259" key="13">
    <source>
        <dbReference type="PROSITE" id="PS50146"/>
    </source>
</evidence>
<dbReference type="NCBIfam" id="TIGR00147">
    <property type="entry name" value="YegS/Rv2252/BmrU family lipid kinase"/>
    <property type="match status" value="1"/>
</dbReference>
<evidence type="ECO:0000256" key="8">
    <source>
        <dbReference type="ARBA" id="ARBA00022840"/>
    </source>
</evidence>
<dbReference type="SMART" id="SM00046">
    <property type="entry name" value="DAGKc"/>
    <property type="match status" value="1"/>
</dbReference>
<comment type="cofactor">
    <cofactor evidence="1">
        <name>Mg(2+)</name>
        <dbReference type="ChEBI" id="CHEBI:18420"/>
    </cofactor>
</comment>
<dbReference type="HOGENOM" id="CLU_045532_1_0_9"/>
<organism evidence="14 15">
    <name type="scientific">Desulfitobacterium dichloroeliminans (strain LMG P-21439 / DCA1)</name>
    <dbReference type="NCBI Taxonomy" id="871963"/>
    <lineage>
        <taxon>Bacteria</taxon>
        <taxon>Bacillati</taxon>
        <taxon>Bacillota</taxon>
        <taxon>Clostridia</taxon>
        <taxon>Eubacteriales</taxon>
        <taxon>Desulfitobacteriaceae</taxon>
        <taxon>Desulfitobacterium</taxon>
    </lineage>
</organism>
<keyword evidence="9" id="KW-0460">Magnesium</keyword>
<evidence type="ECO:0000256" key="1">
    <source>
        <dbReference type="ARBA" id="ARBA00001946"/>
    </source>
</evidence>
<dbReference type="Pfam" id="PF00781">
    <property type="entry name" value="DAGK_cat"/>
    <property type="match status" value="1"/>
</dbReference>
<dbReference type="eggNOG" id="COG1597">
    <property type="taxonomic scope" value="Bacteria"/>
</dbReference>
<dbReference type="InterPro" id="IPR016064">
    <property type="entry name" value="NAD/diacylglycerol_kinase_sf"/>
</dbReference>
<keyword evidence="7" id="KW-0418">Kinase</keyword>
<evidence type="ECO:0000313" key="14">
    <source>
        <dbReference type="EMBL" id="AGA69074.1"/>
    </source>
</evidence>
<keyword evidence="15" id="KW-1185">Reference proteome</keyword>
<dbReference type="InterPro" id="IPR001206">
    <property type="entry name" value="Diacylglycerol_kinase_cat_dom"/>
</dbReference>
<dbReference type="SUPFAM" id="SSF111331">
    <property type="entry name" value="NAD kinase/diacylglycerol kinase-like"/>
    <property type="match status" value="1"/>
</dbReference>